<name>A0A1G1SXY6_9BACT</name>
<sequence length="488" mass="54829">MKENTLKDRAAVSLVWLAGERFGNLLSDFLISVFLARILGPSEFGLIAMVAVFIALLQPFTDAGLGSALLRKKEATPEDYNTVFWSNLGLSTAAYLIVFIGAPLVAQFYKEPLLTDIIRVLGISLVLNSLNVVQTIRLTKLLDFRTISLRSLVSNVLSGAIGLYLAYLGWSYWALVVRQLLNAIITNVLYWATRSWFPSLTFSTASFKDFFGFGSKLLLSSLLDTGFRNIYPLLIGKFYSASALGFYNRAANLRDIPQTLVAQVTGRVSYPVLIELQDDPPRLAQAYQRLMQLVSFAYFPLLMGLMGLSKSIVLVLLTDKWASVIPLLQGLTFVGLLYPIHTLNLNILTLKKRSDLFLILEVIKKALVVVSLLLTYRWGVMGLIYGQIAQSCLALVINAHYSKQFIGYGFVQQLRDILPNFCTALGMGLFMLWGSEQLHVFTWWSLLLWCFAGGASYLLLAAVFNRKNLLYLYEFSREKYHAMRMTNE</sequence>
<feature type="transmembrane region" description="Helical" evidence="7">
    <location>
        <begin position="323"/>
        <end position="344"/>
    </location>
</feature>
<organism evidence="8 9">
    <name type="scientific">Hymenobacter coccineus</name>
    <dbReference type="NCBI Taxonomy" id="1908235"/>
    <lineage>
        <taxon>Bacteria</taxon>
        <taxon>Pseudomonadati</taxon>
        <taxon>Bacteroidota</taxon>
        <taxon>Cytophagia</taxon>
        <taxon>Cytophagales</taxon>
        <taxon>Hymenobacteraceae</taxon>
        <taxon>Hymenobacter</taxon>
    </lineage>
</organism>
<dbReference type="AlphaFoldDB" id="A0A1G1SXY6"/>
<evidence type="ECO:0000256" key="5">
    <source>
        <dbReference type="ARBA" id="ARBA00022989"/>
    </source>
</evidence>
<dbReference type="EMBL" id="MDZA01000416">
    <property type="protein sequence ID" value="OGX83503.1"/>
    <property type="molecule type" value="Genomic_DNA"/>
</dbReference>
<keyword evidence="9" id="KW-1185">Reference proteome</keyword>
<comment type="subcellular location">
    <subcellularLocation>
        <location evidence="1">Cell membrane</location>
        <topology evidence="1">Multi-pass membrane protein</topology>
    </subcellularLocation>
</comment>
<comment type="similarity">
    <text evidence="2">Belongs to the polysaccharide synthase family.</text>
</comment>
<feature type="transmembrane region" description="Helical" evidence="7">
    <location>
        <begin position="441"/>
        <end position="464"/>
    </location>
</feature>
<reference evidence="8 9" key="1">
    <citation type="submission" date="2016-08" db="EMBL/GenBank/DDBJ databases">
        <title>Hymenobacter coccineus sp. nov., Hymenobacter lapidarius sp. nov. and Hymenobacter glacialis sp. nov., isolated from Antarctic soil.</title>
        <authorList>
            <person name="Sedlacek I."/>
            <person name="Kralova S."/>
            <person name="Kyrova K."/>
            <person name="Maslanova I."/>
            <person name="Stankova E."/>
            <person name="Vrbovska V."/>
            <person name="Nemec M."/>
            <person name="Bartak M."/>
            <person name="Svec P."/>
            <person name="Busse H.-J."/>
            <person name="Pantucek R."/>
        </authorList>
    </citation>
    <scope>NUCLEOTIDE SEQUENCE [LARGE SCALE GENOMIC DNA]</scope>
    <source>
        <strain evidence="8 9">CCM 8649</strain>
    </source>
</reference>
<comment type="caution">
    <text evidence="8">The sequence shown here is derived from an EMBL/GenBank/DDBJ whole genome shotgun (WGS) entry which is preliminary data.</text>
</comment>
<evidence type="ECO:0000256" key="6">
    <source>
        <dbReference type="ARBA" id="ARBA00023136"/>
    </source>
</evidence>
<dbReference type="InterPro" id="IPR050833">
    <property type="entry name" value="Poly_Biosynth_Transport"/>
</dbReference>
<keyword evidence="3" id="KW-1003">Cell membrane</keyword>
<feature type="transmembrane region" description="Helical" evidence="7">
    <location>
        <begin position="296"/>
        <end position="317"/>
    </location>
</feature>
<feature type="transmembrane region" description="Helical" evidence="7">
    <location>
        <begin position="117"/>
        <end position="136"/>
    </location>
</feature>
<evidence type="ECO:0000313" key="8">
    <source>
        <dbReference type="EMBL" id="OGX83503.1"/>
    </source>
</evidence>
<evidence type="ECO:0000256" key="2">
    <source>
        <dbReference type="ARBA" id="ARBA00007430"/>
    </source>
</evidence>
<evidence type="ECO:0000256" key="4">
    <source>
        <dbReference type="ARBA" id="ARBA00022692"/>
    </source>
</evidence>
<evidence type="ECO:0000313" key="9">
    <source>
        <dbReference type="Proteomes" id="UP000177506"/>
    </source>
</evidence>
<accession>A0A1G1SXY6</accession>
<feature type="transmembrane region" description="Helical" evidence="7">
    <location>
        <begin position="46"/>
        <end position="70"/>
    </location>
</feature>
<dbReference type="GO" id="GO:0005886">
    <property type="term" value="C:plasma membrane"/>
    <property type="evidence" value="ECO:0007669"/>
    <property type="project" value="UniProtKB-SubCell"/>
</dbReference>
<dbReference type="Proteomes" id="UP000177506">
    <property type="component" value="Unassembled WGS sequence"/>
</dbReference>
<dbReference type="RefSeq" id="WP_070746200.1">
    <property type="nucleotide sequence ID" value="NZ_MDZA01000416.1"/>
</dbReference>
<keyword evidence="5 7" id="KW-1133">Transmembrane helix</keyword>
<gene>
    <name evidence="8" type="ORF">BEN49_12470</name>
</gene>
<feature type="transmembrane region" description="Helical" evidence="7">
    <location>
        <begin position="148"/>
        <end position="166"/>
    </location>
</feature>
<evidence type="ECO:0000256" key="1">
    <source>
        <dbReference type="ARBA" id="ARBA00004651"/>
    </source>
</evidence>
<dbReference type="Pfam" id="PF13440">
    <property type="entry name" value="Polysacc_synt_3"/>
    <property type="match status" value="1"/>
</dbReference>
<proteinExistence type="inferred from homology"/>
<dbReference type="PANTHER" id="PTHR30250:SF10">
    <property type="entry name" value="LIPOPOLYSACCHARIDE BIOSYNTHESIS PROTEIN WZXC"/>
    <property type="match status" value="1"/>
</dbReference>
<keyword evidence="6 7" id="KW-0472">Membrane</keyword>
<feature type="transmembrane region" description="Helical" evidence="7">
    <location>
        <begin position="82"/>
        <end position="105"/>
    </location>
</feature>
<protein>
    <submittedName>
        <fullName evidence="8">Uncharacterized protein</fullName>
    </submittedName>
</protein>
<feature type="transmembrane region" description="Helical" evidence="7">
    <location>
        <begin position="21"/>
        <end position="40"/>
    </location>
</feature>
<keyword evidence="4 7" id="KW-0812">Transmembrane</keyword>
<dbReference type="OrthoDB" id="9770347at2"/>
<dbReference type="PANTHER" id="PTHR30250">
    <property type="entry name" value="PST FAMILY PREDICTED COLANIC ACID TRANSPORTER"/>
    <property type="match status" value="1"/>
</dbReference>
<evidence type="ECO:0000256" key="7">
    <source>
        <dbReference type="SAM" id="Phobius"/>
    </source>
</evidence>
<dbReference type="CDD" id="cd13127">
    <property type="entry name" value="MATE_tuaB_like"/>
    <property type="match status" value="1"/>
</dbReference>
<evidence type="ECO:0000256" key="3">
    <source>
        <dbReference type="ARBA" id="ARBA00022475"/>
    </source>
</evidence>